<feature type="compositionally biased region" description="Acidic residues" evidence="2">
    <location>
        <begin position="66"/>
        <end position="77"/>
    </location>
</feature>
<organism evidence="4 5">
    <name type="scientific">Cylindrotheca closterium</name>
    <dbReference type="NCBI Taxonomy" id="2856"/>
    <lineage>
        <taxon>Eukaryota</taxon>
        <taxon>Sar</taxon>
        <taxon>Stramenopiles</taxon>
        <taxon>Ochrophyta</taxon>
        <taxon>Bacillariophyta</taxon>
        <taxon>Bacillariophyceae</taxon>
        <taxon>Bacillariophycidae</taxon>
        <taxon>Bacillariales</taxon>
        <taxon>Bacillariaceae</taxon>
        <taxon>Cylindrotheca</taxon>
    </lineage>
</organism>
<dbReference type="AlphaFoldDB" id="A0AAD2G115"/>
<sequence>MSSRIIVVGAYLLCMVIPAWSFVNQFGVTRRAHNGVCFVPQPGQYKQRAFPPLFAGPGRPRKNPVQDDDDFEPDPAELEGLGIEAEMDVPDAVVSTPDDDEDEDDTVVAVNDDDDDDDDEDDIDEDIDIWEEDDDDDDVIVAEGDIELEEEWEEDGTASSYLKSEGGSDEEEWEEEEEIPLKDDPDDPNYTAQKKILEETLERRTEAEELANFDEVDFIMNKMPPEMAEAMEETDIQKQTNAKVAELMSEIDESEIEKMDYDEVMANTTSYLDEPYENEGEENIMGTGLSDDLLEKYDAALKEARATIAKEPWDKVNDKAQKQDWAQLSNQTIEEMDACLDEIGGSSYNCTNWLLYDLDFNVSNLILAAVKHNREAPILFQHWYPQLMTYERYQHARDREFDFNWDDVENADMEELERYYMGFGYSEIPDKAPAETGIISLDEMDEEEMKMAAFENWVKEVYNPEWDKKDFDDDSFQDEDNVFSHFYEAPQHPDLPAFDDALEDIAQWEAETDDDENTPEEYARMMGHSTKYKHIDDKEFEREFRGHLVVACAPEDEDLEIAEKITKRMDEEHGKKVHVETRVLAHAREEDCVFEVWLESYEIDLLHSKKRATGNDEDWEGPAVCDDAQIEYLVKEVGFLISDQARYSYRYETTDRDSG</sequence>
<comment type="caution">
    <text evidence="4">The sequence shown here is derived from an EMBL/GenBank/DDBJ whole genome shotgun (WGS) entry which is preliminary data.</text>
</comment>
<keyword evidence="5" id="KW-1185">Reference proteome</keyword>
<feature type="chain" id="PRO_5041991061" evidence="3">
    <location>
        <begin position="22"/>
        <end position="659"/>
    </location>
</feature>
<evidence type="ECO:0000256" key="2">
    <source>
        <dbReference type="SAM" id="MobiDB-lite"/>
    </source>
</evidence>
<evidence type="ECO:0000256" key="3">
    <source>
        <dbReference type="SAM" id="SignalP"/>
    </source>
</evidence>
<keyword evidence="1" id="KW-0175">Coiled coil</keyword>
<dbReference type="EMBL" id="CAKOGP040001992">
    <property type="protein sequence ID" value="CAJ1959394.1"/>
    <property type="molecule type" value="Genomic_DNA"/>
</dbReference>
<reference evidence="4" key="1">
    <citation type="submission" date="2023-08" db="EMBL/GenBank/DDBJ databases">
        <authorList>
            <person name="Audoor S."/>
            <person name="Bilcke G."/>
        </authorList>
    </citation>
    <scope>NUCLEOTIDE SEQUENCE</scope>
</reference>
<name>A0AAD2G115_9STRA</name>
<evidence type="ECO:0000256" key="1">
    <source>
        <dbReference type="SAM" id="Coils"/>
    </source>
</evidence>
<evidence type="ECO:0000313" key="5">
    <source>
        <dbReference type="Proteomes" id="UP001295423"/>
    </source>
</evidence>
<feature type="signal peptide" evidence="3">
    <location>
        <begin position="1"/>
        <end position="21"/>
    </location>
</feature>
<feature type="coiled-coil region" evidence="1">
    <location>
        <begin position="237"/>
        <end position="264"/>
    </location>
</feature>
<feature type="compositionally biased region" description="Acidic residues" evidence="2">
    <location>
        <begin position="97"/>
        <end position="156"/>
    </location>
</feature>
<evidence type="ECO:0000313" key="4">
    <source>
        <dbReference type="EMBL" id="CAJ1959394.1"/>
    </source>
</evidence>
<feature type="region of interest" description="Disordered" evidence="2">
    <location>
        <begin position="53"/>
        <end position="201"/>
    </location>
</feature>
<protein>
    <submittedName>
        <fullName evidence="4">Uncharacterized protein</fullName>
    </submittedName>
</protein>
<accession>A0AAD2G115</accession>
<gene>
    <name evidence="4" type="ORF">CYCCA115_LOCUS17816</name>
</gene>
<proteinExistence type="predicted"/>
<feature type="compositionally biased region" description="Acidic residues" evidence="2">
    <location>
        <begin position="167"/>
        <end position="178"/>
    </location>
</feature>
<keyword evidence="3" id="KW-0732">Signal</keyword>
<dbReference type="Proteomes" id="UP001295423">
    <property type="component" value="Unassembled WGS sequence"/>
</dbReference>